<feature type="compositionally biased region" description="Polar residues" evidence="1">
    <location>
        <begin position="34"/>
        <end position="61"/>
    </location>
</feature>
<reference evidence="3" key="1">
    <citation type="submission" date="2018-06" db="EMBL/GenBank/DDBJ databases">
        <authorList>
            <person name="Zhirakovskaya E."/>
        </authorList>
    </citation>
    <scope>NUCLEOTIDE SEQUENCE</scope>
</reference>
<gene>
    <name evidence="3" type="ORF">MNBD_ALPHA11-1335</name>
</gene>
<feature type="non-terminal residue" evidence="3">
    <location>
        <position position="498"/>
    </location>
</feature>
<sequence>MAKKNESANNDAASLAFSAVENALKGSILEPDAKSNSSAPRNSAKQANSQTKGANALNSADIQDKSRAARRIAAKTGSVANDDRHSPSRVLYGLNAKPSKAPIWIATVLSIFWVAITSIAASNGISDQVTQGASVITILGSLDFASTIATVLLPVLGFFAIAILARRAQDLRIAAASMTEAAVRLAEPETTAADKVATVGQAVRREVTALADGLERALSRAGELEVMIHNEVTVLDKTYSENESRMRGLIQELASQRDSVITNSERVREAISESHSGLVFDLDMIAQRIAGTIEERGGELTSSMNKASSELQRAFGEKSESFISLVDNRTTDLMSALDDSAGRLNLTLEDRTSSISSAFEERTHELASVIDMRMNGITEALDTRAVALNDAIDDRTASISSVLRDGGAKILTDLRDRGHEVGGALDAIGMRISNEISGRAEEAETTLTRLTGQMDETISTQINSMESRMQSTILQLSGSIEESSEFAKNTLLGAGSQS</sequence>
<keyword evidence="2" id="KW-1133">Transmembrane helix</keyword>
<keyword evidence="2" id="KW-0812">Transmembrane</keyword>
<organism evidence="3">
    <name type="scientific">hydrothermal vent metagenome</name>
    <dbReference type="NCBI Taxonomy" id="652676"/>
    <lineage>
        <taxon>unclassified sequences</taxon>
        <taxon>metagenomes</taxon>
        <taxon>ecological metagenomes</taxon>
    </lineage>
</organism>
<feature type="region of interest" description="Disordered" evidence="1">
    <location>
        <begin position="29"/>
        <end position="64"/>
    </location>
</feature>
<evidence type="ECO:0000256" key="2">
    <source>
        <dbReference type="SAM" id="Phobius"/>
    </source>
</evidence>
<keyword evidence="2" id="KW-0472">Membrane</keyword>
<dbReference type="AlphaFoldDB" id="A0A3B0UW04"/>
<proteinExistence type="predicted"/>
<evidence type="ECO:0000313" key="3">
    <source>
        <dbReference type="EMBL" id="VAW24224.1"/>
    </source>
</evidence>
<dbReference type="EMBL" id="UOEQ01000516">
    <property type="protein sequence ID" value="VAW24224.1"/>
    <property type="molecule type" value="Genomic_DNA"/>
</dbReference>
<accession>A0A3B0UW04</accession>
<feature type="transmembrane region" description="Helical" evidence="2">
    <location>
        <begin position="103"/>
        <end position="124"/>
    </location>
</feature>
<evidence type="ECO:0000256" key="1">
    <source>
        <dbReference type="SAM" id="MobiDB-lite"/>
    </source>
</evidence>
<protein>
    <submittedName>
        <fullName evidence="3">Uncharacterized protein</fullName>
    </submittedName>
</protein>
<feature type="transmembrane region" description="Helical" evidence="2">
    <location>
        <begin position="144"/>
        <end position="165"/>
    </location>
</feature>
<name>A0A3B0UW04_9ZZZZ</name>
<dbReference type="Gene3D" id="1.20.120.20">
    <property type="entry name" value="Apolipoprotein"/>
    <property type="match status" value="1"/>
</dbReference>